<dbReference type="AlphaFoldDB" id="A0AAW8FA30"/>
<evidence type="ECO:0000313" key="9">
    <source>
        <dbReference type="EMBL" id="MDQ0906584.1"/>
    </source>
</evidence>
<dbReference type="PROSITE" id="PS50850">
    <property type="entry name" value="MFS"/>
    <property type="match status" value="1"/>
</dbReference>
<keyword evidence="5 7" id="KW-1133">Transmembrane helix</keyword>
<keyword evidence="4 7" id="KW-0812">Transmembrane</keyword>
<evidence type="ECO:0000256" key="4">
    <source>
        <dbReference type="ARBA" id="ARBA00022692"/>
    </source>
</evidence>
<dbReference type="GO" id="GO:0022857">
    <property type="term" value="F:transmembrane transporter activity"/>
    <property type="evidence" value="ECO:0007669"/>
    <property type="project" value="InterPro"/>
</dbReference>
<evidence type="ECO:0000256" key="7">
    <source>
        <dbReference type="SAM" id="Phobius"/>
    </source>
</evidence>
<feature type="transmembrane region" description="Helical" evidence="7">
    <location>
        <begin position="221"/>
        <end position="246"/>
    </location>
</feature>
<accession>A0AAW8FA30</accession>
<dbReference type="PRINTS" id="PR01988">
    <property type="entry name" value="EXPORTERBACE"/>
</dbReference>
<dbReference type="RefSeq" id="WP_306974457.1">
    <property type="nucleotide sequence ID" value="NZ_JAUSYQ010000002.1"/>
</dbReference>
<feature type="transmembrane region" description="Helical" evidence="7">
    <location>
        <begin position="168"/>
        <end position="186"/>
    </location>
</feature>
<feature type="transmembrane region" description="Helical" evidence="7">
    <location>
        <begin position="380"/>
        <end position="399"/>
    </location>
</feature>
<dbReference type="PANTHER" id="PTHR23513:SF6">
    <property type="entry name" value="MAJOR FACILITATOR SUPERFAMILY ASSOCIATED DOMAIN-CONTAINING PROTEIN"/>
    <property type="match status" value="1"/>
</dbReference>
<dbReference type="GO" id="GO:0005886">
    <property type="term" value="C:plasma membrane"/>
    <property type="evidence" value="ECO:0007669"/>
    <property type="project" value="UniProtKB-SubCell"/>
</dbReference>
<evidence type="ECO:0000259" key="8">
    <source>
        <dbReference type="PROSITE" id="PS50850"/>
    </source>
</evidence>
<dbReference type="EMBL" id="JAUSZV010000005">
    <property type="protein sequence ID" value="MDQ0906584.1"/>
    <property type="molecule type" value="Genomic_DNA"/>
</dbReference>
<feature type="transmembrane region" description="Helical" evidence="7">
    <location>
        <begin position="355"/>
        <end position="374"/>
    </location>
</feature>
<dbReference type="Pfam" id="PF05977">
    <property type="entry name" value="MFS_3"/>
    <property type="match status" value="1"/>
</dbReference>
<dbReference type="InterPro" id="IPR020846">
    <property type="entry name" value="MFS_dom"/>
</dbReference>
<feature type="transmembrane region" description="Helical" evidence="7">
    <location>
        <begin position="258"/>
        <end position="277"/>
    </location>
</feature>
<keyword evidence="6 7" id="KW-0472">Membrane</keyword>
<evidence type="ECO:0000256" key="6">
    <source>
        <dbReference type="ARBA" id="ARBA00023136"/>
    </source>
</evidence>
<evidence type="ECO:0000256" key="5">
    <source>
        <dbReference type="ARBA" id="ARBA00022989"/>
    </source>
</evidence>
<dbReference type="CDD" id="cd06173">
    <property type="entry name" value="MFS_MefA_like"/>
    <property type="match status" value="1"/>
</dbReference>
<feature type="transmembrane region" description="Helical" evidence="7">
    <location>
        <begin position="289"/>
        <end position="307"/>
    </location>
</feature>
<evidence type="ECO:0000313" key="10">
    <source>
        <dbReference type="Proteomes" id="UP001234216"/>
    </source>
</evidence>
<dbReference type="Gene3D" id="1.20.1250.20">
    <property type="entry name" value="MFS general substrate transporter like domains"/>
    <property type="match status" value="1"/>
</dbReference>
<dbReference type="Proteomes" id="UP001234216">
    <property type="component" value="Unassembled WGS sequence"/>
</dbReference>
<reference evidence="9" key="1">
    <citation type="submission" date="2023-07" db="EMBL/GenBank/DDBJ databases">
        <title>Comparative genomics of wheat-associated soil bacteria to identify genetic determinants of phenazine resistance.</title>
        <authorList>
            <person name="Mouncey N."/>
        </authorList>
    </citation>
    <scope>NUCLEOTIDE SEQUENCE</scope>
    <source>
        <strain evidence="9">V4I22</strain>
    </source>
</reference>
<feature type="transmembrane region" description="Helical" evidence="7">
    <location>
        <begin position="43"/>
        <end position="62"/>
    </location>
</feature>
<sequence>MTTAAVKRRTTLITNAFGVSSVGEGIRTAVFPMLAVSVTHDPVAISGLAVAGRLPWLVIALFSGAIADRYDRRLLMLMADAFRAVVLISLASFFLTGTDYLWLLFLSALALGTGDTLFDTATQGLLPQITDAENLGRLNGQIQTINMVGGTFVGPLFGGWLFALGRIVPLFFNAATFIISALFITAHRRQQDIASDDKEATPKSSLLNEVTEGLRWVRNHVLVRSLIFTVFVVNLTQSAATSMLVLLATETADLPVSAYGVLLSVSGVGAFIGGIVSTKFGDRMDLARVILPAILSMCPIMLAMGIVGNGYVIAAALGLDSLIGVIAAVQVSVLRQRMVPNTLLSRVSSVSQMMTFGLAIPLGALGAGFLAQWLDVRAVYIAAGLTVALFCALFGGQLAPTKIRAALKAVEAEAQ</sequence>
<organism evidence="9 10">
    <name type="scientific">Streptomyces canus</name>
    <dbReference type="NCBI Taxonomy" id="58343"/>
    <lineage>
        <taxon>Bacteria</taxon>
        <taxon>Bacillati</taxon>
        <taxon>Actinomycetota</taxon>
        <taxon>Actinomycetes</taxon>
        <taxon>Kitasatosporales</taxon>
        <taxon>Streptomycetaceae</taxon>
        <taxon>Streptomyces</taxon>
        <taxon>Streptomyces aurantiacus group</taxon>
    </lineage>
</organism>
<feature type="domain" description="Major facilitator superfamily (MFS) profile" evidence="8">
    <location>
        <begin position="1"/>
        <end position="399"/>
    </location>
</feature>
<name>A0AAW8FA30_9ACTN</name>
<dbReference type="InterPro" id="IPR036259">
    <property type="entry name" value="MFS_trans_sf"/>
</dbReference>
<evidence type="ECO:0000256" key="1">
    <source>
        <dbReference type="ARBA" id="ARBA00004651"/>
    </source>
</evidence>
<protein>
    <submittedName>
        <fullName evidence="9">MFS family permease</fullName>
    </submittedName>
</protein>
<gene>
    <name evidence="9" type="ORF">QFZ22_002569</name>
</gene>
<feature type="transmembrane region" description="Helical" evidence="7">
    <location>
        <begin position="313"/>
        <end position="334"/>
    </location>
</feature>
<keyword evidence="3" id="KW-1003">Cell membrane</keyword>
<comment type="caution">
    <text evidence="9">The sequence shown here is derived from an EMBL/GenBank/DDBJ whole genome shotgun (WGS) entry which is preliminary data.</text>
</comment>
<keyword evidence="2" id="KW-0813">Transport</keyword>
<comment type="subcellular location">
    <subcellularLocation>
        <location evidence="1">Cell membrane</location>
        <topology evidence="1">Multi-pass membrane protein</topology>
    </subcellularLocation>
</comment>
<dbReference type="PANTHER" id="PTHR23513">
    <property type="entry name" value="INTEGRAL MEMBRANE EFFLUX PROTEIN-RELATED"/>
    <property type="match status" value="1"/>
</dbReference>
<dbReference type="InterPro" id="IPR010290">
    <property type="entry name" value="TM_effector"/>
</dbReference>
<evidence type="ECO:0000256" key="2">
    <source>
        <dbReference type="ARBA" id="ARBA00022448"/>
    </source>
</evidence>
<proteinExistence type="predicted"/>
<evidence type="ECO:0000256" key="3">
    <source>
        <dbReference type="ARBA" id="ARBA00022475"/>
    </source>
</evidence>
<dbReference type="InterPro" id="IPR022324">
    <property type="entry name" value="Bacilysin_exporter_BacE_put"/>
</dbReference>
<dbReference type="SUPFAM" id="SSF103473">
    <property type="entry name" value="MFS general substrate transporter"/>
    <property type="match status" value="1"/>
</dbReference>